<protein>
    <submittedName>
        <fullName evidence="4">Uncharacterized protein</fullName>
    </submittedName>
</protein>
<keyword evidence="2" id="KW-0732">Signal</keyword>
<feature type="signal peptide" evidence="2">
    <location>
        <begin position="1"/>
        <end position="19"/>
    </location>
</feature>
<dbReference type="EMBL" id="LWDD02002010">
    <property type="protein sequence ID" value="KAE8243322.1"/>
    <property type="molecule type" value="Genomic_DNA"/>
</dbReference>
<organism evidence="4 5">
    <name type="scientific">Tilletia caries</name>
    <name type="common">wheat bunt fungus</name>
    <dbReference type="NCBI Taxonomy" id="13290"/>
    <lineage>
        <taxon>Eukaryota</taxon>
        <taxon>Fungi</taxon>
        <taxon>Dikarya</taxon>
        <taxon>Basidiomycota</taxon>
        <taxon>Ustilaginomycotina</taxon>
        <taxon>Exobasidiomycetes</taxon>
        <taxon>Tilletiales</taxon>
        <taxon>Tilletiaceae</taxon>
        <taxon>Tilletia</taxon>
    </lineage>
</organism>
<name>A0A177UDR9_9BASI</name>
<reference evidence="4" key="2">
    <citation type="journal article" date="2019" name="IMA Fungus">
        <title>Genome sequencing and comparison of five Tilletia species to identify candidate genes for the detection of regulated species infecting wheat.</title>
        <authorList>
            <person name="Nguyen H.D.T."/>
            <person name="Sultana T."/>
            <person name="Kesanakurti P."/>
            <person name="Hambleton S."/>
        </authorList>
    </citation>
    <scope>NUCLEOTIDE SEQUENCE</scope>
    <source>
        <strain evidence="4">DAOMC 238032</strain>
    </source>
</reference>
<accession>A0A177UDR9</accession>
<gene>
    <name evidence="4" type="ORF">A4X03_0g7795</name>
    <name evidence="3" type="ORF">JKIAZH3_G6208</name>
</gene>
<keyword evidence="6" id="KW-1185">Reference proteome</keyword>
<evidence type="ECO:0000313" key="3">
    <source>
        <dbReference type="EMBL" id="CAD6941345.1"/>
    </source>
</evidence>
<feature type="chain" id="PRO_5043814334" evidence="2">
    <location>
        <begin position="20"/>
        <end position="113"/>
    </location>
</feature>
<proteinExistence type="predicted"/>
<evidence type="ECO:0000313" key="6">
    <source>
        <dbReference type="Proteomes" id="UP000836402"/>
    </source>
</evidence>
<dbReference type="EMBL" id="CAJHJG010004474">
    <property type="protein sequence ID" value="CAD6941345.1"/>
    <property type="molecule type" value="Genomic_DNA"/>
</dbReference>
<evidence type="ECO:0000313" key="5">
    <source>
        <dbReference type="Proteomes" id="UP000077671"/>
    </source>
</evidence>
<sequence>MKSINLLLVLLLGVAAVSAAPAPFTTVDKPDTFTNDVPEARRIRRPQPPGPPSEGNGGQGGDLSPGHPPKREDNELEARHFLRPHFPVPPTGGKRGEESDPDAPNPGGRVTGA</sequence>
<dbReference type="Proteomes" id="UP000836402">
    <property type="component" value="Unassembled WGS sequence"/>
</dbReference>
<dbReference type="AlphaFoldDB" id="A0A177UDR9"/>
<feature type="compositionally biased region" description="Basic and acidic residues" evidence="1">
    <location>
        <begin position="69"/>
        <end position="80"/>
    </location>
</feature>
<reference evidence="3" key="3">
    <citation type="submission" date="2020-10" db="EMBL/GenBank/DDBJ databases">
        <authorList>
            <person name="Sedaghatjoo S."/>
        </authorList>
    </citation>
    <scope>NUCLEOTIDE SEQUENCE</scope>
    <source>
        <strain evidence="3">AZH3</strain>
    </source>
</reference>
<reference evidence="4" key="1">
    <citation type="submission" date="2016-04" db="EMBL/GenBank/DDBJ databases">
        <authorList>
            <person name="Nguyen H.D."/>
            <person name="Kesanakurti P."/>
            <person name="Cullis J."/>
            <person name="Levesque C.A."/>
            <person name="Hambleton S."/>
        </authorList>
    </citation>
    <scope>NUCLEOTIDE SEQUENCE</scope>
    <source>
        <strain evidence="4">DAOMC 238032</strain>
    </source>
</reference>
<comment type="caution">
    <text evidence="4">The sequence shown here is derived from an EMBL/GenBank/DDBJ whole genome shotgun (WGS) entry which is preliminary data.</text>
</comment>
<feature type="region of interest" description="Disordered" evidence="1">
    <location>
        <begin position="20"/>
        <end position="113"/>
    </location>
</feature>
<dbReference type="Proteomes" id="UP000077671">
    <property type="component" value="Unassembled WGS sequence"/>
</dbReference>
<evidence type="ECO:0000256" key="2">
    <source>
        <dbReference type="SAM" id="SignalP"/>
    </source>
</evidence>
<evidence type="ECO:0000313" key="4">
    <source>
        <dbReference type="EMBL" id="KAE8243322.1"/>
    </source>
</evidence>
<evidence type="ECO:0000256" key="1">
    <source>
        <dbReference type="SAM" id="MobiDB-lite"/>
    </source>
</evidence>